<evidence type="ECO:0000259" key="2">
    <source>
        <dbReference type="Pfam" id="PF00534"/>
    </source>
</evidence>
<comment type="caution">
    <text evidence="4">The sequence shown here is derived from an EMBL/GenBank/DDBJ whole genome shotgun (WGS) entry which is preliminary data.</text>
</comment>
<keyword evidence="1 4" id="KW-0808">Transferase</keyword>
<feature type="domain" description="Glycosyl transferase family 1" evidence="2">
    <location>
        <begin position="255"/>
        <end position="410"/>
    </location>
</feature>
<accession>A0A3M9NBS6</accession>
<gene>
    <name evidence="4" type="ORF">EFY79_13180</name>
</gene>
<keyword evidence="5" id="KW-1185">Reference proteome</keyword>
<organism evidence="4 5">
    <name type="scientific">Hanamia caeni</name>
    <dbReference type="NCBI Taxonomy" id="2294116"/>
    <lineage>
        <taxon>Bacteria</taxon>
        <taxon>Pseudomonadati</taxon>
        <taxon>Bacteroidota</taxon>
        <taxon>Chitinophagia</taxon>
        <taxon>Chitinophagales</taxon>
        <taxon>Chitinophagaceae</taxon>
        <taxon>Hanamia</taxon>
    </lineage>
</organism>
<evidence type="ECO:0000259" key="3">
    <source>
        <dbReference type="Pfam" id="PF13439"/>
    </source>
</evidence>
<feature type="domain" description="Glycosyltransferase subfamily 4-like N-terminal" evidence="3">
    <location>
        <begin position="63"/>
        <end position="238"/>
    </location>
</feature>
<dbReference type="Pfam" id="PF13439">
    <property type="entry name" value="Glyco_transf_4"/>
    <property type="match status" value="1"/>
</dbReference>
<dbReference type="GO" id="GO:0009103">
    <property type="term" value="P:lipopolysaccharide biosynthetic process"/>
    <property type="evidence" value="ECO:0007669"/>
    <property type="project" value="TreeGrafter"/>
</dbReference>
<dbReference type="AlphaFoldDB" id="A0A3M9NBS6"/>
<dbReference type="Gene3D" id="3.40.50.2000">
    <property type="entry name" value="Glycogen Phosphorylase B"/>
    <property type="match status" value="2"/>
</dbReference>
<proteinExistence type="predicted"/>
<sequence length="434" mass="48992">MQKYLLPHILFLSLNKATCKYQCNYSYIALQGLASAFTILPEIFIISSIFPPEPVVSARLSNDIALELSKKNNVVVLCPVPSRPKGYQFENLKDPVNYNVIRLQSFVSPASTIIGRFRESYSFGKRSAEYIKKNGKGIDCIYINSWPLASQYLIIKEAKKINIPTVLHIQDVYPESLVGKLPKFFRSFFYRFLLPLDKYILRHSTKILGISENMVSYLSKTRGIHKSKFTVVRNWQDDEVFLKFEAAKRQQFVFTFMYVGSVSASAGVELLLYAFDKASLPDSRLVIVGNGNEKDECIRIAKELNNQHIQFLEVVPSDVPSIQSRADVLLLPLKKGISLTATPSKLTAYLFSAKPIIACVEKESDVANILTNSNCGFVTEPESVDDMEIAMKRMYQMAKADLELMGERGKKYAISNLSKKANLGRIITTIEEVI</sequence>
<dbReference type="CDD" id="cd03794">
    <property type="entry name" value="GT4_WbuB-like"/>
    <property type="match status" value="1"/>
</dbReference>
<dbReference type="SUPFAM" id="SSF53756">
    <property type="entry name" value="UDP-Glycosyltransferase/glycogen phosphorylase"/>
    <property type="match status" value="1"/>
</dbReference>
<dbReference type="PANTHER" id="PTHR46401:SF2">
    <property type="entry name" value="GLYCOSYLTRANSFERASE WBBK-RELATED"/>
    <property type="match status" value="1"/>
</dbReference>
<dbReference type="EMBL" id="RJJR01000011">
    <property type="protein sequence ID" value="RNI35206.1"/>
    <property type="molecule type" value="Genomic_DNA"/>
</dbReference>
<dbReference type="InterPro" id="IPR028098">
    <property type="entry name" value="Glyco_trans_4-like_N"/>
</dbReference>
<evidence type="ECO:0000256" key="1">
    <source>
        <dbReference type="ARBA" id="ARBA00022679"/>
    </source>
</evidence>
<name>A0A3M9NBS6_9BACT</name>
<dbReference type="Pfam" id="PF00534">
    <property type="entry name" value="Glycos_transf_1"/>
    <property type="match status" value="1"/>
</dbReference>
<evidence type="ECO:0000313" key="5">
    <source>
        <dbReference type="Proteomes" id="UP000267223"/>
    </source>
</evidence>
<dbReference type="Proteomes" id="UP000267223">
    <property type="component" value="Unassembled WGS sequence"/>
</dbReference>
<dbReference type="PANTHER" id="PTHR46401">
    <property type="entry name" value="GLYCOSYLTRANSFERASE WBBK-RELATED"/>
    <property type="match status" value="1"/>
</dbReference>
<reference evidence="4 5" key="1">
    <citation type="submission" date="2018-11" db="EMBL/GenBank/DDBJ databases">
        <title>Draft genome sequence of Ferruginibacter sp. BO-59.</title>
        <authorList>
            <person name="Im W.T."/>
        </authorList>
    </citation>
    <scope>NUCLEOTIDE SEQUENCE [LARGE SCALE GENOMIC DNA]</scope>
    <source>
        <strain evidence="4 5">BO-59</strain>
    </source>
</reference>
<evidence type="ECO:0000313" key="4">
    <source>
        <dbReference type="EMBL" id="RNI35206.1"/>
    </source>
</evidence>
<dbReference type="InterPro" id="IPR001296">
    <property type="entry name" value="Glyco_trans_1"/>
</dbReference>
<protein>
    <submittedName>
        <fullName evidence="4">Glycosyltransferase WbuB</fullName>
    </submittedName>
</protein>
<dbReference type="GO" id="GO:0016757">
    <property type="term" value="F:glycosyltransferase activity"/>
    <property type="evidence" value="ECO:0007669"/>
    <property type="project" value="InterPro"/>
</dbReference>